<sequence length="102" mass="11771">MPVIVALGNSGVASESHAPEMCRMISNGLAEHYSVKNEDQESWIVHIEGDEKHSETALKTVLESCTTRELQDQMLWCIDEYLKHWVNFWDECMTGNIQRFNQ</sequence>
<protein>
    <submittedName>
        <fullName evidence="1">Uncharacterized protein</fullName>
    </submittedName>
</protein>
<accession>A0A382YM47</accession>
<dbReference type="Gene3D" id="1.20.910.10">
    <property type="entry name" value="Heme oxygenase-like"/>
    <property type="match status" value="1"/>
</dbReference>
<reference evidence="1" key="1">
    <citation type="submission" date="2018-05" db="EMBL/GenBank/DDBJ databases">
        <authorList>
            <person name="Lanie J.A."/>
            <person name="Ng W.-L."/>
            <person name="Kazmierczak K.M."/>
            <person name="Andrzejewski T.M."/>
            <person name="Davidsen T.M."/>
            <person name="Wayne K.J."/>
            <person name="Tettelin H."/>
            <person name="Glass J.I."/>
            <person name="Rusch D."/>
            <person name="Podicherti R."/>
            <person name="Tsui H.-C.T."/>
            <person name="Winkler M.E."/>
        </authorList>
    </citation>
    <scope>NUCLEOTIDE SEQUENCE</scope>
</reference>
<name>A0A382YM47_9ZZZZ</name>
<dbReference type="SUPFAM" id="SSF48613">
    <property type="entry name" value="Heme oxygenase-like"/>
    <property type="match status" value="1"/>
</dbReference>
<dbReference type="AlphaFoldDB" id="A0A382YM47"/>
<dbReference type="EMBL" id="UINC01176940">
    <property type="protein sequence ID" value="SVD84313.1"/>
    <property type="molecule type" value="Genomic_DNA"/>
</dbReference>
<gene>
    <name evidence="1" type="ORF">METZ01_LOCUS437167</name>
</gene>
<evidence type="ECO:0000313" key="1">
    <source>
        <dbReference type="EMBL" id="SVD84313.1"/>
    </source>
</evidence>
<proteinExistence type="predicted"/>
<dbReference type="InterPro" id="IPR016084">
    <property type="entry name" value="Haem_Oase-like_multi-hlx"/>
</dbReference>
<organism evidence="1">
    <name type="scientific">marine metagenome</name>
    <dbReference type="NCBI Taxonomy" id="408172"/>
    <lineage>
        <taxon>unclassified sequences</taxon>
        <taxon>metagenomes</taxon>
        <taxon>ecological metagenomes</taxon>
    </lineage>
</organism>